<dbReference type="Proteomes" id="UP000471501">
    <property type="component" value="Unassembled WGS sequence"/>
</dbReference>
<feature type="transmembrane region" description="Helical" evidence="5">
    <location>
        <begin position="98"/>
        <end position="120"/>
    </location>
</feature>
<evidence type="ECO:0000256" key="3">
    <source>
        <dbReference type="ARBA" id="ARBA00022989"/>
    </source>
</evidence>
<name>A0A6I4NF18_9FLAO</name>
<keyword evidence="4 5" id="KW-0472">Membrane</keyword>
<feature type="transmembrane region" description="Helical" evidence="5">
    <location>
        <begin position="45"/>
        <end position="65"/>
    </location>
</feature>
<accession>A0A6I4NF18</accession>
<organism evidence="6 7">
    <name type="scientific">Flavobacterium hydrocarbonoxydans</name>
    <dbReference type="NCBI Taxonomy" id="2683249"/>
    <lineage>
        <taxon>Bacteria</taxon>
        <taxon>Pseudomonadati</taxon>
        <taxon>Bacteroidota</taxon>
        <taxon>Flavobacteriia</taxon>
        <taxon>Flavobacteriales</taxon>
        <taxon>Flavobacteriaceae</taxon>
        <taxon>Flavobacterium</taxon>
    </lineage>
</organism>
<proteinExistence type="predicted"/>
<dbReference type="RefSeq" id="WP_095384901.1">
    <property type="nucleotide sequence ID" value="NZ_WSTB01000001.1"/>
</dbReference>
<evidence type="ECO:0000256" key="5">
    <source>
        <dbReference type="SAM" id="Phobius"/>
    </source>
</evidence>
<keyword evidence="7" id="KW-1185">Reference proteome</keyword>
<reference evidence="6 7" key="1">
    <citation type="submission" date="2019-12" db="EMBL/GenBank/DDBJ databases">
        <authorList>
            <person name="Kim Y.S."/>
        </authorList>
    </citation>
    <scope>NUCLEOTIDE SEQUENCE [LARGE SCALE GENOMIC DNA]</scope>
    <source>
        <strain evidence="6 7">GA093</strain>
    </source>
</reference>
<evidence type="ECO:0000313" key="6">
    <source>
        <dbReference type="EMBL" id="MWB92798.1"/>
    </source>
</evidence>
<protein>
    <submittedName>
        <fullName evidence="6">Uncharacterized protein</fullName>
    </submittedName>
</protein>
<dbReference type="Pfam" id="PF02659">
    <property type="entry name" value="Mntp"/>
    <property type="match status" value="1"/>
</dbReference>
<dbReference type="AlphaFoldDB" id="A0A6I4NF18"/>
<dbReference type="EMBL" id="WSTB01000001">
    <property type="protein sequence ID" value="MWB92798.1"/>
    <property type="molecule type" value="Genomic_DNA"/>
</dbReference>
<keyword evidence="3 5" id="KW-1133">Transmembrane helix</keyword>
<evidence type="ECO:0000256" key="2">
    <source>
        <dbReference type="ARBA" id="ARBA00022692"/>
    </source>
</evidence>
<feature type="transmembrane region" description="Helical" evidence="5">
    <location>
        <begin position="18"/>
        <end position="39"/>
    </location>
</feature>
<sequence length="163" mass="18811">MIKNTLNWYNGEIFEAKFILGFGIFTLICSLLFYFLGNTPKSKSLLIPMLIISVFFIVTGANMIYSNRTKIQEIETKYQQNTKEFVDAEIKRVEDFQYLYPLSIGISLVCFIVALGLLYFAKNIHLQAIAIALIFFGSAFAVIDYFSKERATIYYEKLVNFKL</sequence>
<evidence type="ECO:0000256" key="1">
    <source>
        <dbReference type="ARBA" id="ARBA00022475"/>
    </source>
</evidence>
<keyword evidence="2 5" id="KW-0812">Transmembrane</keyword>
<evidence type="ECO:0000313" key="7">
    <source>
        <dbReference type="Proteomes" id="UP000471501"/>
    </source>
</evidence>
<dbReference type="InterPro" id="IPR003810">
    <property type="entry name" value="Mntp/YtaF"/>
</dbReference>
<keyword evidence="1" id="KW-1003">Cell membrane</keyword>
<feature type="transmembrane region" description="Helical" evidence="5">
    <location>
        <begin position="126"/>
        <end position="147"/>
    </location>
</feature>
<evidence type="ECO:0000256" key="4">
    <source>
        <dbReference type="ARBA" id="ARBA00023136"/>
    </source>
</evidence>
<comment type="caution">
    <text evidence="6">The sequence shown here is derived from an EMBL/GenBank/DDBJ whole genome shotgun (WGS) entry which is preliminary data.</text>
</comment>
<gene>
    <name evidence="6" type="ORF">GON26_00315</name>
</gene>